<reference evidence="2" key="2">
    <citation type="submission" date="2015-06" db="UniProtKB">
        <authorList>
            <consortium name="EnsemblMetazoa"/>
        </authorList>
    </citation>
    <scope>IDENTIFICATION</scope>
</reference>
<accession>T1KME8</accession>
<dbReference type="EMBL" id="CAEY01000243">
    <property type="status" value="NOT_ANNOTATED_CDS"/>
    <property type="molecule type" value="Genomic_DNA"/>
</dbReference>
<keyword evidence="1" id="KW-0812">Transmembrane</keyword>
<dbReference type="Gene3D" id="3.40.190.10">
    <property type="entry name" value="Periplasmic binding protein-like II"/>
    <property type="match status" value="1"/>
</dbReference>
<reference evidence="3" key="1">
    <citation type="submission" date="2011-08" db="EMBL/GenBank/DDBJ databases">
        <authorList>
            <person name="Rombauts S."/>
        </authorList>
    </citation>
    <scope>NUCLEOTIDE SEQUENCE</scope>
    <source>
        <strain evidence="3">London</strain>
    </source>
</reference>
<feature type="transmembrane region" description="Helical" evidence="1">
    <location>
        <begin position="120"/>
        <end position="143"/>
    </location>
</feature>
<name>T1KME8_TETUR</name>
<proteinExistence type="predicted"/>
<keyword evidence="1" id="KW-1133">Transmembrane helix</keyword>
<protein>
    <submittedName>
        <fullName evidence="2">Uncharacterized protein</fullName>
    </submittedName>
</protein>
<evidence type="ECO:0000256" key="1">
    <source>
        <dbReference type="SAM" id="Phobius"/>
    </source>
</evidence>
<dbReference type="EnsemblMetazoa" id="tetur15g01370.1">
    <property type="protein sequence ID" value="tetur15g01370.1"/>
    <property type="gene ID" value="tetur15g01370"/>
</dbReference>
<evidence type="ECO:0000313" key="3">
    <source>
        <dbReference type="Proteomes" id="UP000015104"/>
    </source>
</evidence>
<keyword evidence="1" id="KW-0472">Membrane</keyword>
<dbReference type="SUPFAM" id="SSF53850">
    <property type="entry name" value="Periplasmic binding protein-like II"/>
    <property type="match status" value="1"/>
</dbReference>
<sequence length="258" mass="28642">MQKVNLTVGAFSVPFAEGFVEEDDQTVPNLKSLKQFAAILSDYGPFNLKFILPKEGQFGVLTETGYHDGVLDLLQEGKADMCLLPLSLDTQKAPGYFTSVVFEENFYIVSIRNLNKDHSAMISSLTSVTVIPLLLAILAILILELIAVKCFKIEALLSGILKSFGISFYQHLSPRSSWLCVIQMLILMFPVFIFNAAFSTQAIVGTADSKIDTLRDIIDQGKIPFFVEGMSMHDLFKSKVTKDYSDNYERAVAEGLET</sequence>
<dbReference type="AlphaFoldDB" id="T1KME8"/>
<dbReference type="Proteomes" id="UP000015104">
    <property type="component" value="Unassembled WGS sequence"/>
</dbReference>
<organism evidence="2 3">
    <name type="scientific">Tetranychus urticae</name>
    <name type="common">Two-spotted spider mite</name>
    <dbReference type="NCBI Taxonomy" id="32264"/>
    <lineage>
        <taxon>Eukaryota</taxon>
        <taxon>Metazoa</taxon>
        <taxon>Ecdysozoa</taxon>
        <taxon>Arthropoda</taxon>
        <taxon>Chelicerata</taxon>
        <taxon>Arachnida</taxon>
        <taxon>Acari</taxon>
        <taxon>Acariformes</taxon>
        <taxon>Trombidiformes</taxon>
        <taxon>Prostigmata</taxon>
        <taxon>Eleutherengona</taxon>
        <taxon>Raphignathae</taxon>
        <taxon>Tetranychoidea</taxon>
        <taxon>Tetranychidae</taxon>
        <taxon>Tetranychus</taxon>
    </lineage>
</organism>
<feature type="transmembrane region" description="Helical" evidence="1">
    <location>
        <begin position="178"/>
        <end position="198"/>
    </location>
</feature>
<keyword evidence="3" id="KW-1185">Reference proteome</keyword>
<evidence type="ECO:0000313" key="2">
    <source>
        <dbReference type="EnsemblMetazoa" id="tetur15g01370.1"/>
    </source>
</evidence>
<dbReference type="HOGENOM" id="CLU_036435_0_0_1"/>